<dbReference type="EMBL" id="JAJNDC010000001">
    <property type="protein sequence ID" value="MCW9712607.1"/>
    <property type="molecule type" value="Genomic_DNA"/>
</dbReference>
<dbReference type="SMART" id="SM00849">
    <property type="entry name" value="Lactamase_B"/>
    <property type="match status" value="1"/>
</dbReference>
<evidence type="ECO:0000256" key="3">
    <source>
        <dbReference type="ARBA" id="ARBA00022801"/>
    </source>
</evidence>
<evidence type="ECO:0000259" key="5">
    <source>
        <dbReference type="SMART" id="SM00849"/>
    </source>
</evidence>
<keyword evidence="2" id="KW-0479">Metal-binding</keyword>
<dbReference type="InterPro" id="IPR001279">
    <property type="entry name" value="Metallo-B-lactamas"/>
</dbReference>
<dbReference type="PANTHER" id="PTHR42978:SF6">
    <property type="entry name" value="QUORUM-QUENCHING LACTONASE YTNP-RELATED"/>
    <property type="match status" value="1"/>
</dbReference>
<evidence type="ECO:0000313" key="7">
    <source>
        <dbReference type="Proteomes" id="UP001207337"/>
    </source>
</evidence>
<keyword evidence="4" id="KW-0862">Zinc</keyword>
<sequence length="295" mass="33988">MNLSELSFGPFHLYAIETGRFRLDGGAMFGVVPKTLWSRYIDVDEKNRILMAMRCLLITSESTGRTYLVDNGCGTKFNEKYENIYQLDHNHSNLLSSLEHHGFAPGDITDLIFSHLHFDHCGGTTYYDEEDSLRHTFPNAQYHVTEKHLATATDPNAREKASFLPENIRPIAEWEKLNVVDEYYQYEEGMDALPVSGHTIGQQLPKITVGDQTIVFMADLLPTHVHLPLPWVMGYDMYPVQTLKEKERFLDKAVDQNWYLFLEHDAEQEVITVKKEEGRYKVKEKLSLSDIPVDN</sequence>
<evidence type="ECO:0000256" key="1">
    <source>
        <dbReference type="ARBA" id="ARBA00007749"/>
    </source>
</evidence>
<accession>A0ABT3PXQ1</accession>
<dbReference type="CDD" id="cd16281">
    <property type="entry name" value="metallo-hydrolase-like_MBL-fold"/>
    <property type="match status" value="1"/>
</dbReference>
<feature type="domain" description="Metallo-beta-lactamase" evidence="5">
    <location>
        <begin position="52"/>
        <end position="264"/>
    </location>
</feature>
<dbReference type="Pfam" id="PF00753">
    <property type="entry name" value="Lactamase_B"/>
    <property type="match status" value="1"/>
</dbReference>
<dbReference type="InterPro" id="IPR051013">
    <property type="entry name" value="MBL_superfamily_lactonases"/>
</dbReference>
<evidence type="ECO:0000313" key="6">
    <source>
        <dbReference type="EMBL" id="MCW9712607.1"/>
    </source>
</evidence>
<keyword evidence="3" id="KW-0378">Hydrolase</keyword>
<dbReference type="Gene3D" id="3.60.15.10">
    <property type="entry name" value="Ribonuclease Z/Hydroxyacylglutathione hydrolase-like"/>
    <property type="match status" value="1"/>
</dbReference>
<evidence type="ECO:0000256" key="4">
    <source>
        <dbReference type="ARBA" id="ARBA00022833"/>
    </source>
</evidence>
<protein>
    <submittedName>
        <fullName evidence="6">MBL fold metallo-hydrolase</fullName>
    </submittedName>
</protein>
<dbReference type="Proteomes" id="UP001207337">
    <property type="component" value="Unassembled WGS sequence"/>
</dbReference>
<reference evidence="6 7" key="1">
    <citation type="submission" date="2021-11" db="EMBL/GenBank/DDBJ databases">
        <title>Aliifidinibius sp. nov., a new bacterium isolated from saline soil.</title>
        <authorList>
            <person name="Galisteo C."/>
            <person name="De La Haba R."/>
            <person name="Sanchez-Porro C."/>
            <person name="Ventosa A."/>
        </authorList>
    </citation>
    <scope>NUCLEOTIDE SEQUENCE [LARGE SCALE GENOMIC DNA]</scope>
    <source>
        <strain evidence="6 7">KACC 190600</strain>
    </source>
</reference>
<organism evidence="6 7">
    <name type="scientific">Fodinibius salicampi</name>
    <dbReference type="NCBI Taxonomy" id="1920655"/>
    <lineage>
        <taxon>Bacteria</taxon>
        <taxon>Pseudomonadati</taxon>
        <taxon>Balneolota</taxon>
        <taxon>Balneolia</taxon>
        <taxon>Balneolales</taxon>
        <taxon>Balneolaceae</taxon>
        <taxon>Fodinibius</taxon>
    </lineage>
</organism>
<comment type="similarity">
    <text evidence="1">Belongs to the metallo-beta-lactamase superfamily.</text>
</comment>
<comment type="caution">
    <text evidence="6">The sequence shown here is derived from an EMBL/GenBank/DDBJ whole genome shotgun (WGS) entry which is preliminary data.</text>
</comment>
<name>A0ABT3PXQ1_9BACT</name>
<dbReference type="PANTHER" id="PTHR42978">
    <property type="entry name" value="QUORUM-QUENCHING LACTONASE YTNP-RELATED-RELATED"/>
    <property type="match status" value="1"/>
</dbReference>
<dbReference type="InterPro" id="IPR036866">
    <property type="entry name" value="RibonucZ/Hydroxyglut_hydro"/>
</dbReference>
<proteinExistence type="inferred from homology"/>
<gene>
    <name evidence="6" type="ORF">LQ318_06800</name>
</gene>
<dbReference type="SUPFAM" id="SSF56281">
    <property type="entry name" value="Metallo-hydrolase/oxidoreductase"/>
    <property type="match status" value="1"/>
</dbReference>
<evidence type="ECO:0000256" key="2">
    <source>
        <dbReference type="ARBA" id="ARBA00022723"/>
    </source>
</evidence>
<dbReference type="RefSeq" id="WP_265788698.1">
    <property type="nucleotide sequence ID" value="NZ_BAABRS010000001.1"/>
</dbReference>
<keyword evidence="7" id="KW-1185">Reference proteome</keyword>